<evidence type="ECO:0000256" key="2">
    <source>
        <dbReference type="SAM" id="Phobius"/>
    </source>
</evidence>
<dbReference type="Proteomes" id="UP000024942">
    <property type="component" value="Unassembled WGS sequence"/>
</dbReference>
<accession>A0A059G587</accession>
<keyword evidence="2" id="KW-0472">Membrane</keyword>
<dbReference type="Pfam" id="PF07963">
    <property type="entry name" value="N_methyl"/>
    <property type="match status" value="1"/>
</dbReference>
<dbReference type="InterPro" id="IPR012902">
    <property type="entry name" value="N_methyl_site"/>
</dbReference>
<dbReference type="InterPro" id="IPR045584">
    <property type="entry name" value="Pilin-like"/>
</dbReference>
<feature type="transmembrane region" description="Helical" evidence="2">
    <location>
        <begin position="20"/>
        <end position="38"/>
    </location>
</feature>
<evidence type="ECO:0000313" key="3">
    <source>
        <dbReference type="EMBL" id="KDA01966.1"/>
    </source>
</evidence>
<dbReference type="AlphaFoldDB" id="A0A059G587"/>
<sequence>MNPNRDLPLPHDAGMSLIEVLVAVFIMGLAAGMVAMTMRAPADPLEEAAARLERDVTSAMDLALVTGAPQGLKLTEQGYQLVTWRNQAWLPAAGGKVTLARNVAFDRSRTPPQRSGNGPGSPNEAPPEVILDTTGTAQADQLILERGNQTIELTIAPDGKVTWEAPNA</sequence>
<keyword evidence="2" id="KW-0812">Transmembrane</keyword>
<dbReference type="STRING" id="1280953.HOC_12952"/>
<comment type="caution">
    <text evidence="3">The sequence shown here is derived from an EMBL/GenBank/DDBJ whole genome shotgun (WGS) entry which is preliminary data.</text>
</comment>
<organism evidence="3 4">
    <name type="scientific">Hyphomonas oceanitis SCH89</name>
    <dbReference type="NCBI Taxonomy" id="1280953"/>
    <lineage>
        <taxon>Bacteria</taxon>
        <taxon>Pseudomonadati</taxon>
        <taxon>Pseudomonadota</taxon>
        <taxon>Alphaproteobacteria</taxon>
        <taxon>Hyphomonadales</taxon>
        <taxon>Hyphomonadaceae</taxon>
        <taxon>Hyphomonas</taxon>
    </lineage>
</organism>
<name>A0A059G587_9PROT</name>
<dbReference type="PROSITE" id="PS00409">
    <property type="entry name" value="PROKAR_NTER_METHYL"/>
    <property type="match status" value="1"/>
</dbReference>
<dbReference type="PATRIC" id="fig|1280953.3.peg.2606"/>
<dbReference type="SUPFAM" id="SSF54523">
    <property type="entry name" value="Pili subunits"/>
    <property type="match status" value="1"/>
</dbReference>
<reference evidence="3 4" key="1">
    <citation type="journal article" date="2014" name="Antonie Van Leeuwenhoek">
        <title>Hyphomonas beringensis sp. nov. and Hyphomonas chukchiensis sp. nov., isolated from surface seawater of the Bering Sea and Chukchi Sea.</title>
        <authorList>
            <person name="Li C."/>
            <person name="Lai Q."/>
            <person name="Li G."/>
            <person name="Dong C."/>
            <person name="Wang J."/>
            <person name="Liao Y."/>
            <person name="Shao Z."/>
        </authorList>
    </citation>
    <scope>NUCLEOTIDE SEQUENCE [LARGE SCALE GENOMIC DNA]</scope>
    <source>
        <strain evidence="3 4">SCH89</strain>
    </source>
</reference>
<dbReference type="eggNOG" id="ENOG502ZIWH">
    <property type="taxonomic scope" value="Bacteria"/>
</dbReference>
<protein>
    <submittedName>
        <fullName evidence="3">General secretion pathway protein H</fullName>
    </submittedName>
</protein>
<proteinExistence type="predicted"/>
<dbReference type="RefSeq" id="WP_035539243.1">
    <property type="nucleotide sequence ID" value="NZ_ARYL01000019.1"/>
</dbReference>
<feature type="region of interest" description="Disordered" evidence="1">
    <location>
        <begin position="106"/>
        <end position="129"/>
    </location>
</feature>
<dbReference type="NCBIfam" id="TIGR02532">
    <property type="entry name" value="IV_pilin_GFxxxE"/>
    <property type="match status" value="1"/>
</dbReference>
<dbReference type="Gene3D" id="3.55.40.10">
    <property type="entry name" value="minor pseudopilin epsh domain"/>
    <property type="match status" value="1"/>
</dbReference>
<evidence type="ECO:0000256" key="1">
    <source>
        <dbReference type="SAM" id="MobiDB-lite"/>
    </source>
</evidence>
<evidence type="ECO:0000313" key="4">
    <source>
        <dbReference type="Proteomes" id="UP000024942"/>
    </source>
</evidence>
<gene>
    <name evidence="3" type="ORF">HOC_12952</name>
</gene>
<keyword evidence="2" id="KW-1133">Transmembrane helix</keyword>
<dbReference type="EMBL" id="ARYL01000019">
    <property type="protein sequence ID" value="KDA01966.1"/>
    <property type="molecule type" value="Genomic_DNA"/>
</dbReference>
<keyword evidence="4" id="KW-1185">Reference proteome</keyword>